<keyword evidence="5" id="KW-0571">Peptide transport</keyword>
<evidence type="ECO:0000256" key="3">
    <source>
        <dbReference type="ARBA" id="ARBA00022448"/>
    </source>
</evidence>
<name>A0A7R9BC83_9CRUS</name>
<dbReference type="GO" id="GO:0015031">
    <property type="term" value="P:protein transport"/>
    <property type="evidence" value="ECO:0007669"/>
    <property type="project" value="UniProtKB-KW"/>
</dbReference>
<dbReference type="InterPro" id="IPR036259">
    <property type="entry name" value="MFS_trans_sf"/>
</dbReference>
<dbReference type="PROSITE" id="PS01022">
    <property type="entry name" value="PTR2_1"/>
    <property type="match status" value="1"/>
</dbReference>
<dbReference type="InterPro" id="IPR000109">
    <property type="entry name" value="POT_fam"/>
</dbReference>
<dbReference type="AlphaFoldDB" id="A0A7R9BC83"/>
<dbReference type="PROSITE" id="PS01023">
    <property type="entry name" value="PTR2_2"/>
    <property type="match status" value="1"/>
</dbReference>
<dbReference type="EMBL" id="OA882038">
    <property type="protein sequence ID" value="CAD7272056.1"/>
    <property type="molecule type" value="Genomic_DNA"/>
</dbReference>
<keyword evidence="7 12" id="KW-1133">Transmembrane helix</keyword>
<keyword evidence="6" id="KW-0653">Protein transport</keyword>
<feature type="transmembrane region" description="Helical" evidence="12">
    <location>
        <begin position="346"/>
        <end position="367"/>
    </location>
</feature>
<evidence type="ECO:0000256" key="7">
    <source>
        <dbReference type="ARBA" id="ARBA00022989"/>
    </source>
</evidence>
<evidence type="ECO:0000256" key="9">
    <source>
        <dbReference type="ARBA" id="ARBA00078114"/>
    </source>
</evidence>
<evidence type="ECO:0000313" key="14">
    <source>
        <dbReference type="Proteomes" id="UP000678499"/>
    </source>
</evidence>
<evidence type="ECO:0000256" key="2">
    <source>
        <dbReference type="ARBA" id="ARBA00005982"/>
    </source>
</evidence>
<dbReference type="GO" id="GO:0022857">
    <property type="term" value="F:transmembrane transporter activity"/>
    <property type="evidence" value="ECO:0007669"/>
    <property type="project" value="InterPro"/>
</dbReference>
<evidence type="ECO:0000256" key="11">
    <source>
        <dbReference type="SAM" id="MobiDB-lite"/>
    </source>
</evidence>
<dbReference type="Gene3D" id="1.20.1250.20">
    <property type="entry name" value="MFS general substrate transporter like domains"/>
    <property type="match status" value="2"/>
</dbReference>
<proteinExistence type="inferred from homology"/>
<gene>
    <name evidence="13" type="ORF">NMOB1V02_LOCUS8</name>
</gene>
<dbReference type="CDD" id="cd17347">
    <property type="entry name" value="MFS_SLC15A1_2_like"/>
    <property type="match status" value="1"/>
</dbReference>
<evidence type="ECO:0000256" key="6">
    <source>
        <dbReference type="ARBA" id="ARBA00022927"/>
    </source>
</evidence>
<feature type="transmembrane region" description="Helical" evidence="12">
    <location>
        <begin position="143"/>
        <end position="164"/>
    </location>
</feature>
<dbReference type="GO" id="GO:0016020">
    <property type="term" value="C:membrane"/>
    <property type="evidence" value="ECO:0007669"/>
    <property type="project" value="UniProtKB-SubCell"/>
</dbReference>
<dbReference type="OrthoDB" id="8904098at2759"/>
<feature type="compositionally biased region" description="Polar residues" evidence="11">
    <location>
        <begin position="746"/>
        <end position="769"/>
    </location>
</feature>
<keyword evidence="14" id="KW-1185">Reference proteome</keyword>
<feature type="transmembrane region" description="Helical" evidence="12">
    <location>
        <begin position="184"/>
        <end position="207"/>
    </location>
</feature>
<feature type="transmembrane region" description="Helical" evidence="12">
    <location>
        <begin position="673"/>
        <end position="694"/>
    </location>
</feature>
<dbReference type="PANTHER" id="PTHR11654">
    <property type="entry name" value="OLIGOPEPTIDE TRANSPORTER-RELATED"/>
    <property type="match status" value="1"/>
</dbReference>
<feature type="region of interest" description="Disordered" evidence="11">
    <location>
        <begin position="736"/>
        <end position="769"/>
    </location>
</feature>
<organism evidence="13">
    <name type="scientific">Notodromas monacha</name>
    <dbReference type="NCBI Taxonomy" id="399045"/>
    <lineage>
        <taxon>Eukaryota</taxon>
        <taxon>Metazoa</taxon>
        <taxon>Ecdysozoa</taxon>
        <taxon>Arthropoda</taxon>
        <taxon>Crustacea</taxon>
        <taxon>Oligostraca</taxon>
        <taxon>Ostracoda</taxon>
        <taxon>Podocopa</taxon>
        <taxon>Podocopida</taxon>
        <taxon>Cypridocopina</taxon>
        <taxon>Cypridoidea</taxon>
        <taxon>Cyprididae</taxon>
        <taxon>Notodromas</taxon>
    </lineage>
</organism>
<feature type="transmembrane region" description="Helical" evidence="12">
    <location>
        <begin position="219"/>
        <end position="239"/>
    </location>
</feature>
<dbReference type="SUPFAM" id="SSF103473">
    <property type="entry name" value="MFS general substrate transporter"/>
    <property type="match status" value="1"/>
</dbReference>
<feature type="transmembrane region" description="Helical" evidence="12">
    <location>
        <begin position="706"/>
        <end position="727"/>
    </location>
</feature>
<comment type="similarity">
    <text evidence="2 10">Belongs to the major facilitator superfamily. Proton-dependent oligopeptide transporter (POT/PTR) (TC 2.A.17) family.</text>
</comment>
<evidence type="ECO:0000256" key="5">
    <source>
        <dbReference type="ARBA" id="ARBA00022856"/>
    </source>
</evidence>
<keyword evidence="3 10" id="KW-0813">Transport</keyword>
<protein>
    <recommendedName>
        <fullName evidence="9">Oligopeptide transporter 1</fullName>
    </recommendedName>
</protein>
<evidence type="ECO:0000256" key="10">
    <source>
        <dbReference type="RuleBase" id="RU003755"/>
    </source>
</evidence>
<feature type="transmembrane region" description="Helical" evidence="12">
    <location>
        <begin position="86"/>
        <end position="106"/>
    </location>
</feature>
<dbReference type="GO" id="GO:0006857">
    <property type="term" value="P:oligopeptide transport"/>
    <property type="evidence" value="ECO:0007669"/>
    <property type="project" value="InterPro"/>
</dbReference>
<dbReference type="Pfam" id="PF00854">
    <property type="entry name" value="PTR2"/>
    <property type="match status" value="2"/>
</dbReference>
<evidence type="ECO:0000313" key="13">
    <source>
        <dbReference type="EMBL" id="CAD7272056.1"/>
    </source>
</evidence>
<dbReference type="EMBL" id="CAJPEX010000001">
    <property type="protein sequence ID" value="CAG0912208.1"/>
    <property type="molecule type" value="Genomic_DNA"/>
</dbReference>
<feature type="transmembrane region" description="Helical" evidence="12">
    <location>
        <begin position="379"/>
        <end position="397"/>
    </location>
</feature>
<reference evidence="13" key="1">
    <citation type="submission" date="2020-11" db="EMBL/GenBank/DDBJ databases">
        <authorList>
            <person name="Tran Van P."/>
        </authorList>
    </citation>
    <scope>NUCLEOTIDE SEQUENCE</scope>
</reference>
<feature type="transmembrane region" description="Helical" evidence="12">
    <location>
        <begin position="118"/>
        <end position="137"/>
    </location>
</feature>
<accession>A0A7R9BC83</accession>
<dbReference type="FunFam" id="1.20.1250.20:FF:000049">
    <property type="entry name" value="Solute carrier family 15 member 2"/>
    <property type="match status" value="1"/>
</dbReference>
<evidence type="ECO:0000256" key="1">
    <source>
        <dbReference type="ARBA" id="ARBA00004141"/>
    </source>
</evidence>
<keyword evidence="4 10" id="KW-0812">Transmembrane</keyword>
<dbReference type="InterPro" id="IPR018456">
    <property type="entry name" value="PTR2_symporter_CS"/>
</dbReference>
<dbReference type="Proteomes" id="UP000678499">
    <property type="component" value="Unassembled WGS sequence"/>
</dbReference>
<sequence>MTKTRGDMETLKKRGTPYGSMTVNMDANDDEREKILPRRGKIPYPKSVFFIFGNEFCERFSFYGMKTILTIYLHQELKYSESSATVMYHVFNLFCYFTPLFGAILADSYWGKFKTITYISILYAIGNIIMAFGAVPIDGLPQIAITIIGLAVIAAGTGGIKPCVSAFGGDQFVLPDQERELQQFFSVFYFSINAGSLISTTLTPILREDVHCFGEQSCYSLAFGVPAVLMVVALVLFVLGKSMYTIREPEGNMVVEVSKCIGHAVSRKIKSSEPKKEHWLDYADDRFSKDLISDIKAVMKVLTLYIPLPIFWTLFDQQGSRWTLQATRMDGRLSDSFTLKPDQMQVVNPLLILGLIPLFESVLYPLFHKIGVLKRPLQKMVVGMILAGAAFAVSGFVELELRKGYPVSIDSGESRLVFMNTLDCDVGIEAMKSSDLKLALMANDVQNFNLKGEFPYSLDLKVKGDKCSAPVDFTKSVIVKEPKEAFSVIVTDTTLLLSEPQSYEKPSSGLPFVRVVYSVEQTLVDENNATVILKGPKKYEHLLNTTEATTAYEEETEPGKQVFSADVFNGGTVQNREHYLSTSKYQVYVDINGNLTGPFSKKMEFLLGGVYEVSLFQKNETHFEADGFVVTEPNNVHMLWLIPQYLIITTAEILFSPTGYEFSFTQSPTSMKAVIQSGWLMSIAVGNLIVVIVAEAKFFPEQYMEFFFFAGLIGVFAGLFSVMAYFYKYQDFSSPDDVVDPKKRNSISSVNSKSQGVENQAFDQSDSKF</sequence>
<keyword evidence="8 12" id="KW-0472">Membrane</keyword>
<evidence type="ECO:0000256" key="12">
    <source>
        <dbReference type="SAM" id="Phobius"/>
    </source>
</evidence>
<evidence type="ECO:0000256" key="8">
    <source>
        <dbReference type="ARBA" id="ARBA00023136"/>
    </source>
</evidence>
<evidence type="ECO:0000256" key="4">
    <source>
        <dbReference type="ARBA" id="ARBA00022692"/>
    </source>
</evidence>
<comment type="subcellular location">
    <subcellularLocation>
        <location evidence="1 10">Membrane</location>
        <topology evidence="1 10">Multi-pass membrane protein</topology>
    </subcellularLocation>
</comment>